<organism evidence="1 2">
    <name type="scientific">Micromonospora endolithica</name>
    <dbReference type="NCBI Taxonomy" id="230091"/>
    <lineage>
        <taxon>Bacteria</taxon>
        <taxon>Bacillati</taxon>
        <taxon>Actinomycetota</taxon>
        <taxon>Actinomycetes</taxon>
        <taxon>Micromonosporales</taxon>
        <taxon>Micromonosporaceae</taxon>
        <taxon>Micromonospora</taxon>
    </lineage>
</organism>
<dbReference type="InterPro" id="IPR007061">
    <property type="entry name" value="MST-like"/>
</dbReference>
<reference evidence="1 2" key="1">
    <citation type="journal article" date="2004" name="Syst. Appl. Microbiol.">
        <title>Cryptoendolithic actinomycetes from antarctic sandstone rock samples: Micromonospora endolithica sp. nov. and two isolates related to Micromonospora coerulea Jensen 1932.</title>
        <authorList>
            <person name="Hirsch P."/>
            <person name="Mevs U."/>
            <person name="Kroppenstedt R.M."/>
            <person name="Schumann P."/>
            <person name="Stackebrandt E."/>
        </authorList>
    </citation>
    <scope>NUCLEOTIDE SEQUENCE [LARGE SCALE GENOMIC DNA]</scope>
    <source>
        <strain evidence="1 2">JCM 12677</strain>
    </source>
</reference>
<proteinExistence type="predicted"/>
<dbReference type="Proteomes" id="UP000281726">
    <property type="component" value="Unassembled WGS sequence"/>
</dbReference>
<gene>
    <name evidence="1" type="ORF">D7223_04315</name>
</gene>
<keyword evidence="2" id="KW-1185">Reference proteome</keyword>
<evidence type="ECO:0000313" key="2">
    <source>
        <dbReference type="Proteomes" id="UP000281726"/>
    </source>
</evidence>
<dbReference type="EMBL" id="RBAK01000001">
    <property type="protein sequence ID" value="RKN50967.1"/>
    <property type="molecule type" value="Genomic_DNA"/>
</dbReference>
<evidence type="ECO:0000313" key="1">
    <source>
        <dbReference type="EMBL" id="RKN50967.1"/>
    </source>
</evidence>
<dbReference type="Gene3D" id="1.20.120.450">
    <property type="entry name" value="dinb family like domain"/>
    <property type="match status" value="1"/>
</dbReference>
<dbReference type="Pfam" id="PF04978">
    <property type="entry name" value="MST"/>
    <property type="match status" value="1"/>
</dbReference>
<sequence length="173" mass="18949">MTEISIDPTLGPVRARTGGERDVLDSFLDFHRAMVLRKARGLADADATRRLVPSATTLAGLVRHLTLIERNWFPYLLAPGPGEVFPTSEEDAAESFALTGADTVEELAGAYEAACERSRELAARFDLDHVVPHPQLGEVSLRWILVHMIEETARHVGHADILRELTDGETGAV</sequence>
<dbReference type="InterPro" id="IPR034660">
    <property type="entry name" value="DinB/YfiT-like"/>
</dbReference>
<dbReference type="AlphaFoldDB" id="A0A3A9ZU16"/>
<dbReference type="OrthoDB" id="4548523at2"/>
<name>A0A3A9ZU16_9ACTN</name>
<comment type="caution">
    <text evidence="1">The sequence shown here is derived from an EMBL/GenBank/DDBJ whole genome shotgun (WGS) entry which is preliminary data.</text>
</comment>
<dbReference type="SUPFAM" id="SSF109854">
    <property type="entry name" value="DinB/YfiT-like putative metalloenzymes"/>
    <property type="match status" value="1"/>
</dbReference>
<dbReference type="RefSeq" id="WP_120724972.1">
    <property type="nucleotide sequence ID" value="NZ_RBAK01000001.1"/>
</dbReference>
<accession>A0A3A9ZU16</accession>
<protein>
    <submittedName>
        <fullName evidence="1">DinB family protein</fullName>
    </submittedName>
</protein>